<dbReference type="AlphaFoldDB" id="A0A835RNL9"/>
<name>A0A835RNL9_VANPL</name>
<feature type="region of interest" description="Disordered" evidence="3">
    <location>
        <begin position="63"/>
        <end position="96"/>
    </location>
</feature>
<feature type="domain" description="ENT" evidence="4">
    <location>
        <begin position="1"/>
        <end position="89"/>
    </location>
</feature>
<dbReference type="Pfam" id="PF03735">
    <property type="entry name" value="ENT"/>
    <property type="match status" value="1"/>
</dbReference>
<gene>
    <name evidence="5" type="ORF">HPP92_005862</name>
</gene>
<dbReference type="InterPro" id="IPR005491">
    <property type="entry name" value="ENT_dom"/>
</dbReference>
<dbReference type="OrthoDB" id="1893081at2759"/>
<dbReference type="Proteomes" id="UP000636800">
    <property type="component" value="Chromosome 2"/>
</dbReference>
<dbReference type="GO" id="GO:0005634">
    <property type="term" value="C:nucleus"/>
    <property type="evidence" value="ECO:0007669"/>
    <property type="project" value="UniProtKB-SubCell"/>
</dbReference>
<dbReference type="Gene3D" id="1.10.1240.40">
    <property type="entry name" value="ENT domain"/>
    <property type="match status" value="1"/>
</dbReference>
<keyword evidence="2" id="KW-0539">Nucleus</keyword>
<comment type="subcellular location">
    <subcellularLocation>
        <location evidence="1">Nucleus</location>
    </subcellularLocation>
</comment>
<dbReference type="SUPFAM" id="SSF158639">
    <property type="entry name" value="ENT-like"/>
    <property type="match status" value="1"/>
</dbReference>
<dbReference type="InterPro" id="IPR036142">
    <property type="entry name" value="ENT_dom-like_sf"/>
</dbReference>
<evidence type="ECO:0000313" key="5">
    <source>
        <dbReference type="EMBL" id="KAG0492464.1"/>
    </source>
</evidence>
<keyword evidence="6" id="KW-1185">Reference proteome</keyword>
<accession>A0A835RNL9</accession>
<sequence>MDSRIHRLEEEAYAAVLRAFAAQSKFLSWEKVEMMTELRLQLQISDTHHREILSNVCSENGIELSRNKRKGADARQPSEMKQQPSQRSSPHKRLKSASLVVKVEKSNEFDARLANGNTKDQSKVIEIRSNDEIVHQVSSLYKFSNQH</sequence>
<evidence type="ECO:0000259" key="4">
    <source>
        <dbReference type="PROSITE" id="PS51138"/>
    </source>
</evidence>
<comment type="caution">
    <text evidence="5">The sequence shown here is derived from an EMBL/GenBank/DDBJ whole genome shotgun (WGS) entry which is preliminary data.</text>
</comment>
<dbReference type="PROSITE" id="PS51138">
    <property type="entry name" value="ENT"/>
    <property type="match status" value="1"/>
</dbReference>
<feature type="compositionally biased region" description="Polar residues" evidence="3">
    <location>
        <begin position="79"/>
        <end position="88"/>
    </location>
</feature>
<protein>
    <recommendedName>
        <fullName evidence="4">ENT domain-containing protein</fullName>
    </recommendedName>
</protein>
<dbReference type="InterPro" id="IPR033485">
    <property type="entry name" value="EMSY-LIKE_plant"/>
</dbReference>
<dbReference type="SMART" id="SM01191">
    <property type="entry name" value="ENT"/>
    <property type="match status" value="1"/>
</dbReference>
<evidence type="ECO:0000256" key="1">
    <source>
        <dbReference type="ARBA" id="ARBA00004123"/>
    </source>
</evidence>
<dbReference type="PANTHER" id="PTHR33432:SF22">
    <property type="entry name" value="OS10G0436850 PROTEIN"/>
    <property type="match status" value="1"/>
</dbReference>
<evidence type="ECO:0000313" key="6">
    <source>
        <dbReference type="Proteomes" id="UP000636800"/>
    </source>
</evidence>
<evidence type="ECO:0000256" key="3">
    <source>
        <dbReference type="SAM" id="MobiDB-lite"/>
    </source>
</evidence>
<proteinExistence type="predicted"/>
<organism evidence="5 6">
    <name type="scientific">Vanilla planifolia</name>
    <name type="common">Vanilla</name>
    <dbReference type="NCBI Taxonomy" id="51239"/>
    <lineage>
        <taxon>Eukaryota</taxon>
        <taxon>Viridiplantae</taxon>
        <taxon>Streptophyta</taxon>
        <taxon>Embryophyta</taxon>
        <taxon>Tracheophyta</taxon>
        <taxon>Spermatophyta</taxon>
        <taxon>Magnoliopsida</taxon>
        <taxon>Liliopsida</taxon>
        <taxon>Asparagales</taxon>
        <taxon>Orchidaceae</taxon>
        <taxon>Vanilloideae</taxon>
        <taxon>Vanilleae</taxon>
        <taxon>Vanilla</taxon>
    </lineage>
</organism>
<dbReference type="PANTHER" id="PTHR33432">
    <property type="entry name" value="PROTEIN EMSY-LIKE 4"/>
    <property type="match status" value="1"/>
</dbReference>
<dbReference type="EMBL" id="JADCNL010000002">
    <property type="protein sequence ID" value="KAG0492464.1"/>
    <property type="molecule type" value="Genomic_DNA"/>
</dbReference>
<evidence type="ECO:0000256" key="2">
    <source>
        <dbReference type="ARBA" id="ARBA00023242"/>
    </source>
</evidence>
<reference evidence="5 6" key="1">
    <citation type="journal article" date="2020" name="Nat. Food">
        <title>A phased Vanilla planifolia genome enables genetic improvement of flavour and production.</title>
        <authorList>
            <person name="Hasing T."/>
            <person name="Tang H."/>
            <person name="Brym M."/>
            <person name="Khazi F."/>
            <person name="Huang T."/>
            <person name="Chambers A.H."/>
        </authorList>
    </citation>
    <scope>NUCLEOTIDE SEQUENCE [LARGE SCALE GENOMIC DNA]</scope>
    <source>
        <tissue evidence="5">Leaf</tissue>
    </source>
</reference>
<dbReference type="GO" id="GO:0050832">
    <property type="term" value="P:defense response to fungus"/>
    <property type="evidence" value="ECO:0007669"/>
    <property type="project" value="InterPro"/>
</dbReference>